<feature type="domain" description="DUF7580" evidence="2">
    <location>
        <begin position="214"/>
        <end position="549"/>
    </location>
</feature>
<comment type="caution">
    <text evidence="3">The sequence shown here is derived from an EMBL/GenBank/DDBJ whole genome shotgun (WGS) entry which is preliminary data.</text>
</comment>
<sequence length="554" mass="62460">MASGVELAGLVLATIPLIISALEHYEDAVEPTIAFFQWKGQLSKAINELSVVYASYDQALRLLLQPIASREDVVAMMEDTRDELWTKGDVAEELRNHLGAAWKPCVMTIEEVSDSLLEISQHLNIAGAQLVNNKDLRELVQANPPISQALMPKKRFEFKDQVKFTMKRRKLKAQIERIELCLKRLSDFTERAEKLDDGPPKSRWKVKFSGPLTVIRENASKLHSTLLRNWCAHNSEHYAGLHLEQRLVRPRKRTNRLAQESVASSDCFALSLNEHGLKKAWLSAEFRIVDLPSPNSSRISFTVSTAPNTSPTPYLTPSTLPMIQEICSYLQKCQFPTIGFCVDESHQLRAYTGQIGLEKCLDQDVTLAKMLSKLPQRLANGDIYNLAITLTASIFQLIDTPWLTQTWTKKAIIFRNLKPKTTSNIDITRPILVQTFGSTKQSTLSPRKALLALAILLIEILSTQPIENIQTPSDLSPNLSVNDAPDDDSNHRTALRWLFQQESDGNITRGFSSAITSCLQAYINPRADFSDAEFCRSIEESVLRPLEEERLFLM</sequence>
<dbReference type="Pfam" id="PF24476">
    <property type="entry name" value="DUF7580"/>
    <property type="match status" value="1"/>
</dbReference>
<protein>
    <recommendedName>
        <fullName evidence="2">DUF7580 domain-containing protein</fullName>
    </recommendedName>
</protein>
<gene>
    <name evidence="3" type="ORF">CC78DRAFT_550067</name>
</gene>
<feature type="chain" id="PRO_5040287838" description="DUF7580 domain-containing protein" evidence="1">
    <location>
        <begin position="22"/>
        <end position="554"/>
    </location>
</feature>
<organism evidence="3 4">
    <name type="scientific">Lojkania enalia</name>
    <dbReference type="NCBI Taxonomy" id="147567"/>
    <lineage>
        <taxon>Eukaryota</taxon>
        <taxon>Fungi</taxon>
        <taxon>Dikarya</taxon>
        <taxon>Ascomycota</taxon>
        <taxon>Pezizomycotina</taxon>
        <taxon>Dothideomycetes</taxon>
        <taxon>Pleosporomycetidae</taxon>
        <taxon>Pleosporales</taxon>
        <taxon>Pleosporales incertae sedis</taxon>
        <taxon>Lojkania</taxon>
    </lineage>
</organism>
<dbReference type="AlphaFoldDB" id="A0A9P4ND89"/>
<dbReference type="OrthoDB" id="3565018at2759"/>
<dbReference type="Proteomes" id="UP000800093">
    <property type="component" value="Unassembled WGS sequence"/>
</dbReference>
<evidence type="ECO:0000313" key="3">
    <source>
        <dbReference type="EMBL" id="KAF2271109.1"/>
    </source>
</evidence>
<proteinExistence type="predicted"/>
<evidence type="ECO:0000259" key="2">
    <source>
        <dbReference type="Pfam" id="PF24476"/>
    </source>
</evidence>
<dbReference type="PANTHER" id="PTHR35186">
    <property type="entry name" value="ANK_REP_REGION DOMAIN-CONTAINING PROTEIN"/>
    <property type="match status" value="1"/>
</dbReference>
<evidence type="ECO:0000256" key="1">
    <source>
        <dbReference type="SAM" id="SignalP"/>
    </source>
</evidence>
<dbReference type="PANTHER" id="PTHR35186:SF4">
    <property type="entry name" value="PRION-INHIBITION AND PROPAGATION HELO DOMAIN-CONTAINING PROTEIN"/>
    <property type="match status" value="1"/>
</dbReference>
<dbReference type="InterPro" id="IPR056002">
    <property type="entry name" value="DUF7580"/>
</dbReference>
<name>A0A9P4ND89_9PLEO</name>
<keyword evidence="4" id="KW-1185">Reference proteome</keyword>
<accession>A0A9P4ND89</accession>
<dbReference type="EMBL" id="ML986578">
    <property type="protein sequence ID" value="KAF2271109.1"/>
    <property type="molecule type" value="Genomic_DNA"/>
</dbReference>
<evidence type="ECO:0000313" key="4">
    <source>
        <dbReference type="Proteomes" id="UP000800093"/>
    </source>
</evidence>
<feature type="signal peptide" evidence="1">
    <location>
        <begin position="1"/>
        <end position="21"/>
    </location>
</feature>
<reference evidence="4" key="1">
    <citation type="journal article" date="2020" name="Stud. Mycol.">
        <title>101 Dothideomycetes genomes: A test case for predicting lifestyles and emergence of pathogens.</title>
        <authorList>
            <person name="Haridas S."/>
            <person name="Albert R."/>
            <person name="Binder M."/>
            <person name="Bloem J."/>
            <person name="LaButti K."/>
            <person name="Salamov A."/>
            <person name="Andreopoulos B."/>
            <person name="Baker S."/>
            <person name="Barry K."/>
            <person name="Bills G."/>
            <person name="Bluhm B."/>
            <person name="Cannon C."/>
            <person name="Castanera R."/>
            <person name="Culley D."/>
            <person name="Daum C."/>
            <person name="Ezra D."/>
            <person name="Gonzalez J."/>
            <person name="Henrissat B."/>
            <person name="Kuo A."/>
            <person name="Liang C."/>
            <person name="Lipzen A."/>
            <person name="Lutzoni F."/>
            <person name="Magnuson J."/>
            <person name="Mondo S."/>
            <person name="Nolan M."/>
            <person name="Ohm R."/>
            <person name="Pangilinan J."/>
            <person name="Park H.-J."/>
            <person name="Ramirez L."/>
            <person name="Alfaro M."/>
            <person name="Sun H."/>
            <person name="Tritt A."/>
            <person name="Yoshinaga Y."/>
            <person name="Zwiers L.-H."/>
            <person name="Turgeon B."/>
            <person name="Goodwin S."/>
            <person name="Spatafora J."/>
            <person name="Crous P."/>
            <person name="Grigoriev I."/>
        </authorList>
    </citation>
    <scope>NUCLEOTIDE SEQUENCE [LARGE SCALE GENOMIC DNA]</scope>
    <source>
        <strain evidence="4">CBS 304.66</strain>
    </source>
</reference>
<keyword evidence="1" id="KW-0732">Signal</keyword>